<proteinExistence type="predicted"/>
<dbReference type="EMBL" id="HBUE01151459">
    <property type="protein sequence ID" value="CAG6505471.1"/>
    <property type="molecule type" value="Transcribed_RNA"/>
</dbReference>
<dbReference type="AlphaFoldDB" id="A0A8D8D5D6"/>
<dbReference type="EMBL" id="HBUE01256462">
    <property type="protein sequence ID" value="CAG6556773.1"/>
    <property type="molecule type" value="Transcribed_RNA"/>
</dbReference>
<feature type="compositionally biased region" description="Polar residues" evidence="1">
    <location>
        <begin position="89"/>
        <end position="105"/>
    </location>
</feature>
<organism evidence="2">
    <name type="scientific">Culex pipiens</name>
    <name type="common">House mosquito</name>
    <dbReference type="NCBI Taxonomy" id="7175"/>
    <lineage>
        <taxon>Eukaryota</taxon>
        <taxon>Metazoa</taxon>
        <taxon>Ecdysozoa</taxon>
        <taxon>Arthropoda</taxon>
        <taxon>Hexapoda</taxon>
        <taxon>Insecta</taxon>
        <taxon>Pterygota</taxon>
        <taxon>Neoptera</taxon>
        <taxon>Endopterygota</taxon>
        <taxon>Diptera</taxon>
        <taxon>Nematocera</taxon>
        <taxon>Culicoidea</taxon>
        <taxon>Culicidae</taxon>
        <taxon>Culicinae</taxon>
        <taxon>Culicini</taxon>
        <taxon>Culex</taxon>
        <taxon>Culex</taxon>
    </lineage>
</organism>
<feature type="region of interest" description="Disordered" evidence="1">
    <location>
        <begin position="66"/>
        <end position="105"/>
    </location>
</feature>
<dbReference type="EMBL" id="HBUE01151461">
    <property type="protein sequence ID" value="CAG6505474.1"/>
    <property type="molecule type" value="Transcribed_RNA"/>
</dbReference>
<sequence length="105" mass="12081">MLEGFLCRIRAHEPQEESTHCKRVVLRVRDLQSAVQKPTEFEATPGASHGPRVLLRALWQKVQNANKPQIARVPRARRVRERGRPSRSSDPLHSVRQNAQRNECV</sequence>
<name>A0A8D8D5D6_CULPI</name>
<evidence type="ECO:0000313" key="2">
    <source>
        <dbReference type="EMBL" id="CAG6505471.1"/>
    </source>
</evidence>
<reference evidence="2" key="1">
    <citation type="submission" date="2021-05" db="EMBL/GenBank/DDBJ databases">
        <authorList>
            <person name="Alioto T."/>
            <person name="Alioto T."/>
            <person name="Gomez Garrido J."/>
        </authorList>
    </citation>
    <scope>NUCLEOTIDE SEQUENCE</scope>
</reference>
<dbReference type="EMBL" id="HBUE01256460">
    <property type="protein sequence ID" value="CAG6556770.1"/>
    <property type="molecule type" value="Transcribed_RNA"/>
</dbReference>
<evidence type="ECO:0000256" key="1">
    <source>
        <dbReference type="SAM" id="MobiDB-lite"/>
    </source>
</evidence>
<accession>A0A8D8D5D6</accession>
<protein>
    <submittedName>
        <fullName evidence="2">(northern house mosquito) hypothetical protein</fullName>
    </submittedName>
</protein>